<name>A0A7I7Q2U4_9MYCO</name>
<evidence type="ECO:0000313" key="2">
    <source>
        <dbReference type="Proteomes" id="UP000467130"/>
    </source>
</evidence>
<reference evidence="1 2" key="1">
    <citation type="journal article" date="2019" name="Emerg. Microbes Infect.">
        <title>Comprehensive subspecies identification of 175 nontuberculous mycobacteria species based on 7547 genomic profiles.</title>
        <authorList>
            <person name="Matsumoto Y."/>
            <person name="Kinjo T."/>
            <person name="Motooka D."/>
            <person name="Nabeya D."/>
            <person name="Jung N."/>
            <person name="Uechi K."/>
            <person name="Horii T."/>
            <person name="Iida T."/>
            <person name="Fujita J."/>
            <person name="Nakamura S."/>
        </authorList>
    </citation>
    <scope>NUCLEOTIDE SEQUENCE [LARGE SCALE GENOMIC DNA]</scope>
    <source>
        <strain evidence="1 2">JCM 17783</strain>
    </source>
</reference>
<dbReference type="AlphaFoldDB" id="A0A7I7Q2U4"/>
<gene>
    <name evidence="1" type="ORF">MSTO_09350</name>
</gene>
<proteinExistence type="predicted"/>
<dbReference type="EMBL" id="AP022587">
    <property type="protein sequence ID" value="BBY20730.1"/>
    <property type="molecule type" value="Genomic_DNA"/>
</dbReference>
<organism evidence="1 2">
    <name type="scientific">Mycobacterium stomatepiae</name>
    <dbReference type="NCBI Taxonomy" id="470076"/>
    <lineage>
        <taxon>Bacteria</taxon>
        <taxon>Bacillati</taxon>
        <taxon>Actinomycetota</taxon>
        <taxon>Actinomycetes</taxon>
        <taxon>Mycobacteriales</taxon>
        <taxon>Mycobacteriaceae</taxon>
        <taxon>Mycobacterium</taxon>
        <taxon>Mycobacterium simiae complex</taxon>
    </lineage>
</organism>
<sequence>MREAGLILVADRASVAVPRDIVPLASYADVPIEQLLYDWNWLALFFNRINTAMGKPPLYPFEIPPPVIHKLGFVHKVIRRASLNANAGR</sequence>
<dbReference type="Proteomes" id="UP000467130">
    <property type="component" value="Chromosome"/>
</dbReference>
<evidence type="ECO:0000313" key="1">
    <source>
        <dbReference type="EMBL" id="BBY20730.1"/>
    </source>
</evidence>
<protein>
    <submittedName>
        <fullName evidence="1">Uncharacterized protein</fullName>
    </submittedName>
</protein>
<accession>A0A7I7Q2U4</accession>
<dbReference type="Pfam" id="PF15887">
    <property type="entry name" value="Peptidase_Mx"/>
    <property type="match status" value="1"/>
</dbReference>
<dbReference type="InterPro" id="IPR031321">
    <property type="entry name" value="UCP012641"/>
</dbReference>
<keyword evidence="2" id="KW-1185">Reference proteome</keyword>
<dbReference type="KEGG" id="msto:MSTO_09350"/>